<organism evidence="2 3">
    <name type="scientific">Candidatus Kaiserbacteria bacterium RIFCSPLOWO2_12_FULL_45_26</name>
    <dbReference type="NCBI Taxonomy" id="1798525"/>
    <lineage>
        <taxon>Bacteria</taxon>
        <taxon>Candidatus Kaiseribacteriota</taxon>
    </lineage>
</organism>
<dbReference type="SUPFAM" id="SSF49478">
    <property type="entry name" value="Cna protein B-type domain"/>
    <property type="match status" value="1"/>
</dbReference>
<dbReference type="InterPro" id="IPR012902">
    <property type="entry name" value="N_methyl_site"/>
</dbReference>
<evidence type="ECO:0000313" key="2">
    <source>
        <dbReference type="EMBL" id="OGG84653.1"/>
    </source>
</evidence>
<dbReference type="AlphaFoldDB" id="A0A1F6FFM2"/>
<proteinExistence type="predicted"/>
<gene>
    <name evidence="2" type="ORF">A3G90_01025</name>
</gene>
<name>A0A1F6FFM2_9BACT</name>
<dbReference type="NCBIfam" id="TIGR02532">
    <property type="entry name" value="IV_pilin_GFxxxE"/>
    <property type="match status" value="1"/>
</dbReference>
<sequence>MNLFRQKQSRGFSLVEVLVVIAITALVFVGLFAAFEYSLKLIAQSRAKMTALTVANDQMEYIRSFTYDSVGTVLGIPAGSLPQVSTTTLNEIDFTKRILIEYIDDDADGIGAADTNGITTDYKQVKVSVEWTINGNTNEVFLVSNITPRSIETNVGGGTLRVNVFDADVQPLPGASVRVVNNTIVPNVDVTRTTDATGVALFGGAPAGPDYEIFVTGVGYSSDQTYMATTSLPTPITQPVAVVEADISTMNFFIDRTSELTVRTLSGKTTQEYTLTFTDMTGIVESTDVALIDGAMGLATSGSAYVSSGELFLTPLTPSPLDAWEFVVASGTVPFNTAATIRFYTSTSTADIIPDSDLPGNSIGFSIGTIDISTLSKVTYPTIVVGIALETSDTSITPTIDEVQVLYLESETGLAGVDLYMQGSKTIGTNASGTDIYKTTNSVTTDSNGEYVFPALEWDAYTFTVSGYDVAEACENNPLDLRPNTTETMDLVLAANSANTLRVVAETISGTKLISAEVRLERPSFSETVETSTCGQAFFTGLSSNNDYELTVTPDGYAPQTISAVSIDSDIVMVVKF</sequence>
<dbReference type="Pfam" id="PF07963">
    <property type="entry name" value="N_methyl"/>
    <property type="match status" value="1"/>
</dbReference>
<keyword evidence="1" id="KW-1133">Transmembrane helix</keyword>
<dbReference type="STRING" id="1798525.A3G90_01025"/>
<dbReference type="EMBL" id="MFMM01000001">
    <property type="protein sequence ID" value="OGG84653.1"/>
    <property type="molecule type" value="Genomic_DNA"/>
</dbReference>
<dbReference type="InterPro" id="IPR013783">
    <property type="entry name" value="Ig-like_fold"/>
</dbReference>
<keyword evidence="1" id="KW-0472">Membrane</keyword>
<reference evidence="2 3" key="1">
    <citation type="journal article" date="2016" name="Nat. Commun.">
        <title>Thousands of microbial genomes shed light on interconnected biogeochemical processes in an aquifer system.</title>
        <authorList>
            <person name="Anantharaman K."/>
            <person name="Brown C.T."/>
            <person name="Hug L.A."/>
            <person name="Sharon I."/>
            <person name="Castelle C.J."/>
            <person name="Probst A.J."/>
            <person name="Thomas B.C."/>
            <person name="Singh A."/>
            <person name="Wilkins M.J."/>
            <person name="Karaoz U."/>
            <person name="Brodie E.L."/>
            <person name="Williams K.H."/>
            <person name="Hubbard S.S."/>
            <person name="Banfield J.F."/>
        </authorList>
    </citation>
    <scope>NUCLEOTIDE SEQUENCE [LARGE SCALE GENOMIC DNA]</scope>
</reference>
<keyword evidence="1" id="KW-0812">Transmembrane</keyword>
<evidence type="ECO:0000256" key="1">
    <source>
        <dbReference type="SAM" id="Phobius"/>
    </source>
</evidence>
<comment type="caution">
    <text evidence="2">The sequence shown here is derived from an EMBL/GenBank/DDBJ whole genome shotgun (WGS) entry which is preliminary data.</text>
</comment>
<accession>A0A1F6FFM2</accession>
<evidence type="ECO:0000313" key="3">
    <source>
        <dbReference type="Proteomes" id="UP000177325"/>
    </source>
</evidence>
<dbReference type="Proteomes" id="UP000177325">
    <property type="component" value="Unassembled WGS sequence"/>
</dbReference>
<protein>
    <submittedName>
        <fullName evidence="2">Uncharacterized protein</fullName>
    </submittedName>
</protein>
<feature type="transmembrane region" description="Helical" evidence="1">
    <location>
        <begin position="12"/>
        <end position="35"/>
    </location>
</feature>
<dbReference type="PROSITE" id="PS00409">
    <property type="entry name" value="PROKAR_NTER_METHYL"/>
    <property type="match status" value="1"/>
</dbReference>
<dbReference type="Gene3D" id="2.60.40.10">
    <property type="entry name" value="Immunoglobulins"/>
    <property type="match status" value="1"/>
</dbReference>